<evidence type="ECO:0000313" key="3">
    <source>
        <dbReference type="Proteomes" id="UP001326199"/>
    </source>
</evidence>
<sequence>MVSVTFFATILSMGLAVLAAPANFNNTSVVEARDSCDSTKSFCPKGDRGQCNPGVDGCMHIYYCEHIWSQGDCAHSYSWTGECRNIPAKFDNAISSIANENVDQSDCHWFDGADCTGAQYSNENDQNLADGNGWWNDRISSYRCDYHGPAS</sequence>
<dbReference type="GeneID" id="87930074"/>
<keyword evidence="1" id="KW-0732">Signal</keyword>
<evidence type="ECO:0000256" key="1">
    <source>
        <dbReference type="SAM" id="SignalP"/>
    </source>
</evidence>
<reference evidence="2 3" key="1">
    <citation type="journal article" date="2023" name="bioRxiv">
        <title>High-quality genome assemblies of four members of thePodospora anserinaspecies complex.</title>
        <authorList>
            <person name="Ament-Velasquez S.L."/>
            <person name="Vogan A.A."/>
            <person name="Wallerman O."/>
            <person name="Hartmann F."/>
            <person name="Gautier V."/>
            <person name="Silar P."/>
            <person name="Giraud T."/>
            <person name="Johannesson H."/>
        </authorList>
    </citation>
    <scope>NUCLEOTIDE SEQUENCE [LARGE SCALE GENOMIC DNA]</scope>
    <source>
        <strain evidence="2 3">CBS 411.78</strain>
    </source>
</reference>
<accession>A0ABR0HP51</accession>
<keyword evidence="3" id="KW-1185">Reference proteome</keyword>
<name>A0ABR0HP51_9PEZI</name>
<feature type="signal peptide" evidence="1">
    <location>
        <begin position="1"/>
        <end position="19"/>
    </location>
</feature>
<protein>
    <submittedName>
        <fullName evidence="2">Uncharacterized protein</fullName>
    </submittedName>
</protein>
<feature type="chain" id="PRO_5045869175" evidence="1">
    <location>
        <begin position="20"/>
        <end position="151"/>
    </location>
</feature>
<dbReference type="EMBL" id="JAFFHB010000002">
    <property type="protein sequence ID" value="KAK4669873.1"/>
    <property type="molecule type" value="Genomic_DNA"/>
</dbReference>
<comment type="caution">
    <text evidence="2">The sequence shown here is derived from an EMBL/GenBank/DDBJ whole genome shotgun (WGS) entry which is preliminary data.</text>
</comment>
<organism evidence="2 3">
    <name type="scientific">Podospora pseudopauciseta</name>
    <dbReference type="NCBI Taxonomy" id="2093780"/>
    <lineage>
        <taxon>Eukaryota</taxon>
        <taxon>Fungi</taxon>
        <taxon>Dikarya</taxon>
        <taxon>Ascomycota</taxon>
        <taxon>Pezizomycotina</taxon>
        <taxon>Sordariomycetes</taxon>
        <taxon>Sordariomycetidae</taxon>
        <taxon>Sordariales</taxon>
        <taxon>Podosporaceae</taxon>
        <taxon>Podospora</taxon>
    </lineage>
</organism>
<gene>
    <name evidence="2" type="ORF">QC763_206810</name>
</gene>
<proteinExistence type="predicted"/>
<dbReference type="RefSeq" id="XP_062768543.1">
    <property type="nucleotide sequence ID" value="XM_062909731.1"/>
</dbReference>
<evidence type="ECO:0000313" key="2">
    <source>
        <dbReference type="EMBL" id="KAK4669873.1"/>
    </source>
</evidence>
<dbReference type="Gene3D" id="2.60.20.10">
    <property type="entry name" value="Crystallins"/>
    <property type="match status" value="1"/>
</dbReference>
<dbReference type="Proteomes" id="UP001326199">
    <property type="component" value="Unassembled WGS sequence"/>
</dbReference>